<sequence>MILRAIQECWVQIRDPRNNQIVLSRLLRAGESYDVPAIPGLLLTTGRIEALVVEVGGTPSRAFAEQTGVRRDIVLDPERFAAAAPAAGAAR</sequence>
<dbReference type="InterPro" id="IPR025194">
    <property type="entry name" value="RodZ-like_C"/>
</dbReference>
<gene>
    <name evidence="2" type="ORF">ACFOD4_12770</name>
</gene>
<feature type="domain" description="Cytoskeleton protein RodZ-like C-terminal" evidence="1">
    <location>
        <begin position="3"/>
        <end position="67"/>
    </location>
</feature>
<dbReference type="Proteomes" id="UP001595593">
    <property type="component" value="Unassembled WGS sequence"/>
</dbReference>
<dbReference type="EMBL" id="JBHRTN010000010">
    <property type="protein sequence ID" value="MFC3125934.1"/>
    <property type="molecule type" value="Genomic_DNA"/>
</dbReference>
<evidence type="ECO:0000259" key="1">
    <source>
        <dbReference type="Pfam" id="PF13464"/>
    </source>
</evidence>
<organism evidence="2 3">
    <name type="scientific">Teichococcus globiformis</name>
    <dbReference type="NCBI Taxonomy" id="2307229"/>
    <lineage>
        <taxon>Bacteria</taxon>
        <taxon>Pseudomonadati</taxon>
        <taxon>Pseudomonadota</taxon>
        <taxon>Alphaproteobacteria</taxon>
        <taxon>Acetobacterales</taxon>
        <taxon>Roseomonadaceae</taxon>
        <taxon>Roseomonas</taxon>
    </lineage>
</organism>
<proteinExistence type="predicted"/>
<evidence type="ECO:0000313" key="3">
    <source>
        <dbReference type="Proteomes" id="UP001595593"/>
    </source>
</evidence>
<dbReference type="RefSeq" id="WP_379596987.1">
    <property type="nucleotide sequence ID" value="NZ_JBHRTN010000010.1"/>
</dbReference>
<comment type="caution">
    <text evidence="2">The sequence shown here is derived from an EMBL/GenBank/DDBJ whole genome shotgun (WGS) entry which is preliminary data.</text>
</comment>
<reference evidence="3" key="1">
    <citation type="journal article" date="2019" name="Int. J. Syst. Evol. Microbiol.">
        <title>The Global Catalogue of Microorganisms (GCM) 10K type strain sequencing project: providing services to taxonomists for standard genome sequencing and annotation.</title>
        <authorList>
            <consortium name="The Broad Institute Genomics Platform"/>
            <consortium name="The Broad Institute Genome Sequencing Center for Infectious Disease"/>
            <person name="Wu L."/>
            <person name="Ma J."/>
        </authorList>
    </citation>
    <scope>NUCLEOTIDE SEQUENCE [LARGE SCALE GENOMIC DNA]</scope>
    <source>
        <strain evidence="3">KCTC 52094</strain>
    </source>
</reference>
<protein>
    <submittedName>
        <fullName evidence="2">DUF4115 domain-containing protein</fullName>
    </submittedName>
</protein>
<name>A0ABV7G305_9PROT</name>
<dbReference type="Pfam" id="PF13464">
    <property type="entry name" value="RodZ_C"/>
    <property type="match status" value="1"/>
</dbReference>
<keyword evidence="3" id="KW-1185">Reference proteome</keyword>
<accession>A0ABV7G305</accession>
<evidence type="ECO:0000313" key="2">
    <source>
        <dbReference type="EMBL" id="MFC3125934.1"/>
    </source>
</evidence>